<gene>
    <name evidence="1" type="ORF">DI563_22490</name>
</gene>
<protein>
    <submittedName>
        <fullName evidence="1">Uncharacterized protein</fullName>
    </submittedName>
</protein>
<dbReference type="Proteomes" id="UP000249135">
    <property type="component" value="Unassembled WGS sequence"/>
</dbReference>
<evidence type="ECO:0000313" key="1">
    <source>
        <dbReference type="EMBL" id="PZQ66827.1"/>
    </source>
</evidence>
<sequence>MIITGHLNFFSIAECGLYKHGAHRAAALGPAETFDLIYRWVQGRPMEDTLPWDPDFSKTNASKCYCHDFYKDDDTGEFMFVLWKSDSDAAGTIWGAQAAARTGESAVVEYKDDYKGKKVIWGRPCYYWVLPEQNIIVSVKVDHSVCDSQLLQEWVNKCITLRVPHHHRKKSTTNTGQVRFEFLKDGDLARYAYRFDVKLMSLSTGSAQMQNLAAKVTHIIRRETVKTVGTDDRSKWVKMFDGIPVLPPKPKAKTRQIEVRAEAKPSASEIKEIIEQFAKEDRKKSDWNNVGFATDKGDVWVDRYRLNESLNFHQDAPGVFSAAEMFGRLAAAKSDLFKAIERDKKLVKKTIAGAGA</sequence>
<organism evidence="1 2">
    <name type="scientific">Variovorax paradoxus</name>
    <dbReference type="NCBI Taxonomy" id="34073"/>
    <lineage>
        <taxon>Bacteria</taxon>
        <taxon>Pseudomonadati</taxon>
        <taxon>Pseudomonadota</taxon>
        <taxon>Betaproteobacteria</taxon>
        <taxon>Burkholderiales</taxon>
        <taxon>Comamonadaceae</taxon>
        <taxon>Variovorax</taxon>
    </lineage>
</organism>
<evidence type="ECO:0000313" key="2">
    <source>
        <dbReference type="Proteomes" id="UP000249135"/>
    </source>
</evidence>
<accession>A0A2W5R8R0</accession>
<name>A0A2W5R8R0_VARPD</name>
<reference evidence="1 2" key="1">
    <citation type="submission" date="2017-08" db="EMBL/GenBank/DDBJ databases">
        <title>Infants hospitalized years apart are colonized by the same room-sourced microbial strains.</title>
        <authorList>
            <person name="Brooks B."/>
            <person name="Olm M.R."/>
            <person name="Firek B.A."/>
            <person name="Baker R."/>
            <person name="Thomas B.C."/>
            <person name="Morowitz M.J."/>
            <person name="Banfield J.F."/>
        </authorList>
    </citation>
    <scope>NUCLEOTIDE SEQUENCE [LARGE SCALE GENOMIC DNA]</scope>
    <source>
        <strain evidence="1">S2_005_003_R2_41</strain>
    </source>
</reference>
<dbReference type="EMBL" id="QFPP01000385">
    <property type="protein sequence ID" value="PZQ66827.1"/>
    <property type="molecule type" value="Genomic_DNA"/>
</dbReference>
<comment type="caution">
    <text evidence="1">The sequence shown here is derived from an EMBL/GenBank/DDBJ whole genome shotgun (WGS) entry which is preliminary data.</text>
</comment>
<dbReference type="AlphaFoldDB" id="A0A2W5R8R0"/>
<proteinExistence type="predicted"/>